<protein>
    <submittedName>
        <fullName evidence="1">Uncharacterized protein</fullName>
    </submittedName>
</protein>
<name>X0JDD9_FUSOX</name>
<dbReference type="EMBL" id="JH658816">
    <property type="protein sequence ID" value="EXL83069.1"/>
    <property type="molecule type" value="Genomic_DNA"/>
</dbReference>
<organism evidence="1">
    <name type="scientific">Fusarium oxysporum f. sp. conglutinans race 2 54008</name>
    <dbReference type="NCBI Taxonomy" id="1089457"/>
    <lineage>
        <taxon>Eukaryota</taxon>
        <taxon>Fungi</taxon>
        <taxon>Dikarya</taxon>
        <taxon>Ascomycota</taxon>
        <taxon>Pezizomycotina</taxon>
        <taxon>Sordariomycetes</taxon>
        <taxon>Hypocreomycetidae</taxon>
        <taxon>Hypocreales</taxon>
        <taxon>Nectriaceae</taxon>
        <taxon>Fusarium</taxon>
        <taxon>Fusarium oxysporum species complex</taxon>
    </lineage>
</organism>
<proteinExistence type="predicted"/>
<dbReference type="AlphaFoldDB" id="X0JDD9"/>
<reference evidence="1" key="1">
    <citation type="submission" date="2011-11" db="EMBL/GenBank/DDBJ databases">
        <title>The Genome Sequence of Fusarium oxysporum PHW808.</title>
        <authorList>
            <consortium name="The Broad Institute Genome Sequencing Platform"/>
            <person name="Ma L.-J."/>
            <person name="Gale L.R."/>
            <person name="Schwartz D.C."/>
            <person name="Zhou S."/>
            <person name="Corby-Kistler H."/>
            <person name="Young S.K."/>
            <person name="Zeng Q."/>
            <person name="Gargeya S."/>
            <person name="Fitzgerald M."/>
            <person name="Haas B."/>
            <person name="Abouelleil A."/>
            <person name="Alvarado L."/>
            <person name="Arachchi H.M."/>
            <person name="Berlin A."/>
            <person name="Brown A."/>
            <person name="Chapman S.B."/>
            <person name="Chen Z."/>
            <person name="Dunbar C."/>
            <person name="Freedman E."/>
            <person name="Gearin G."/>
            <person name="Goldberg J."/>
            <person name="Griggs A."/>
            <person name="Gujja S."/>
            <person name="Heiman D."/>
            <person name="Howarth C."/>
            <person name="Larson L."/>
            <person name="Lui A."/>
            <person name="MacDonald P.J.P."/>
            <person name="Montmayeur A."/>
            <person name="Murphy C."/>
            <person name="Neiman D."/>
            <person name="Pearson M."/>
            <person name="Priest M."/>
            <person name="Roberts A."/>
            <person name="Saif S."/>
            <person name="Shea T."/>
            <person name="Shenoy N."/>
            <person name="Sisk P."/>
            <person name="Stolte C."/>
            <person name="Sykes S."/>
            <person name="Wortman J."/>
            <person name="Nusbaum C."/>
            <person name="Birren B."/>
        </authorList>
    </citation>
    <scope>NUCLEOTIDE SEQUENCE [LARGE SCALE GENOMIC DNA]</scope>
    <source>
        <strain evidence="1">54008</strain>
    </source>
</reference>
<gene>
    <name evidence="1" type="ORF">FOPG_04091</name>
</gene>
<sequence length="43" mass="4839">MNKVLKRATALGEVNDWCRESEKVCKKWRQTGLGGVFDDGQLA</sequence>
<evidence type="ECO:0000313" key="1">
    <source>
        <dbReference type="EMBL" id="EXL83069.1"/>
    </source>
</evidence>
<reference evidence="1" key="2">
    <citation type="submission" date="2012-05" db="EMBL/GenBank/DDBJ databases">
        <title>The Genome Annotation of Fusarium oxysporum PHW808.</title>
        <authorList>
            <consortium name="The Broad Institute Genomics Platform"/>
            <person name="Ma L.-J."/>
            <person name="Corby-Kistler H."/>
            <person name="Broz K."/>
            <person name="Gale L.R."/>
            <person name="Jonkers W."/>
            <person name="O'Donnell K."/>
            <person name="Ploetz R."/>
            <person name="Steinberg C."/>
            <person name="Schwartz D.C."/>
            <person name="VanEtten H."/>
            <person name="Zhou S."/>
            <person name="Young S.K."/>
            <person name="Zeng Q."/>
            <person name="Gargeya S."/>
            <person name="Fitzgerald M."/>
            <person name="Abouelleil A."/>
            <person name="Alvarado L."/>
            <person name="Chapman S.B."/>
            <person name="Gainer-Dewar J."/>
            <person name="Goldberg J."/>
            <person name="Griggs A."/>
            <person name="Gujja S."/>
            <person name="Hansen M."/>
            <person name="Howarth C."/>
            <person name="Imamovic A."/>
            <person name="Ireland A."/>
            <person name="Larimer J."/>
            <person name="McCowan C."/>
            <person name="Murphy C."/>
            <person name="Pearson M."/>
            <person name="Poon T.W."/>
            <person name="Priest M."/>
            <person name="Roberts A."/>
            <person name="Saif S."/>
            <person name="Shea T."/>
            <person name="Sykes S."/>
            <person name="Wortman J."/>
            <person name="Nusbaum C."/>
            <person name="Birren B."/>
        </authorList>
    </citation>
    <scope>NUCLEOTIDE SEQUENCE</scope>
    <source>
        <strain evidence="1">54008</strain>
    </source>
</reference>
<accession>X0JDD9</accession>
<dbReference type="HOGENOM" id="CLU_3242211_0_0_1"/>
<dbReference type="Proteomes" id="UP000030676">
    <property type="component" value="Unassembled WGS sequence"/>
</dbReference>